<dbReference type="GO" id="GO:0008081">
    <property type="term" value="F:phosphoric diester hydrolase activity"/>
    <property type="evidence" value="ECO:0007669"/>
    <property type="project" value="InterPro"/>
</dbReference>
<dbReference type="EMBL" id="JAOPKA010000001">
    <property type="protein sequence ID" value="MCU4740295.1"/>
    <property type="molecule type" value="Genomic_DNA"/>
</dbReference>
<dbReference type="InterPro" id="IPR030395">
    <property type="entry name" value="GP_PDE_dom"/>
</dbReference>
<protein>
    <submittedName>
        <fullName evidence="2">Glycerophosphodiester phosphodiesterase family protein</fullName>
    </submittedName>
</protein>
<comment type="caution">
    <text evidence="2">The sequence shown here is derived from an EMBL/GenBank/DDBJ whole genome shotgun (WGS) entry which is preliminary data.</text>
</comment>
<dbReference type="PANTHER" id="PTHR46211">
    <property type="entry name" value="GLYCEROPHOSPHORYL DIESTER PHOSPHODIESTERASE"/>
    <property type="match status" value="1"/>
</dbReference>
<dbReference type="Proteomes" id="UP001321018">
    <property type="component" value="Unassembled WGS sequence"/>
</dbReference>
<dbReference type="PROSITE" id="PS51704">
    <property type="entry name" value="GP_PDE"/>
    <property type="match status" value="1"/>
</dbReference>
<organism evidence="2 3">
    <name type="scientific">Natronoglomus mannanivorans</name>
    <dbReference type="NCBI Taxonomy" id="2979990"/>
    <lineage>
        <taxon>Archaea</taxon>
        <taxon>Methanobacteriati</taxon>
        <taxon>Methanobacteriota</taxon>
        <taxon>Stenosarchaea group</taxon>
        <taxon>Halobacteria</taxon>
        <taxon>Halobacteriales</taxon>
        <taxon>Natrialbaceae</taxon>
        <taxon>Natronoglomus</taxon>
    </lineage>
</organism>
<accession>A0AAP2YVV4</accession>
<reference evidence="2" key="1">
    <citation type="submission" date="2022-09" db="EMBL/GenBank/DDBJ databases">
        <title>Enrichment on poylsaccharides allowed isolation of novel metabolic and taxonomic groups of Haloarchaea.</title>
        <authorList>
            <person name="Sorokin D.Y."/>
            <person name="Elcheninov A.G."/>
            <person name="Khizhniak T.V."/>
            <person name="Kolganova T.V."/>
            <person name="Kublanov I.V."/>
        </authorList>
    </citation>
    <scope>NUCLEOTIDE SEQUENCE</scope>
    <source>
        <strain evidence="2">AArc-xg1-1</strain>
    </source>
</reference>
<evidence type="ECO:0000259" key="1">
    <source>
        <dbReference type="PROSITE" id="PS51704"/>
    </source>
</evidence>
<proteinExistence type="predicted"/>
<dbReference type="Gene3D" id="3.20.20.190">
    <property type="entry name" value="Phosphatidylinositol (PI) phosphodiesterase"/>
    <property type="match status" value="1"/>
</dbReference>
<evidence type="ECO:0000313" key="2">
    <source>
        <dbReference type="EMBL" id="MCU4740295.1"/>
    </source>
</evidence>
<dbReference type="InterPro" id="IPR017946">
    <property type="entry name" value="PLC-like_Pdiesterase_TIM-brl"/>
</dbReference>
<name>A0AAP2YVV4_9EURY</name>
<dbReference type="PANTHER" id="PTHR46211:SF14">
    <property type="entry name" value="GLYCEROPHOSPHODIESTER PHOSPHODIESTERASE"/>
    <property type="match status" value="1"/>
</dbReference>
<gene>
    <name evidence="2" type="ORF">OB960_02650</name>
</gene>
<sequence>MRLIAHRGFAAVAPENTIAAVRAAADRADAVEFDVRRCGSGELVVFHDDTIDRVTDGTGRVADCSLEDLQSHTVLDSDETIPTLAELLAALPAGVNVNLELKDEDIAADVLETLANAAVPNRVVITSFLVSELREVHELDPSQPTGLLVSRDRRRPVTTAVELGCSVIGAHSRRCLFTRLVSRAEAVDLEVHAWSVPGPTVARVLGWRGVDYVSSDRPLSV</sequence>
<dbReference type="Pfam" id="PF03009">
    <property type="entry name" value="GDPD"/>
    <property type="match status" value="1"/>
</dbReference>
<dbReference type="GO" id="GO:0006629">
    <property type="term" value="P:lipid metabolic process"/>
    <property type="evidence" value="ECO:0007669"/>
    <property type="project" value="InterPro"/>
</dbReference>
<feature type="domain" description="GP-PDE" evidence="1">
    <location>
        <begin position="1"/>
        <end position="221"/>
    </location>
</feature>
<dbReference type="RefSeq" id="WP_338002134.1">
    <property type="nucleotide sequence ID" value="NZ_JAOPKA010000001.1"/>
</dbReference>
<evidence type="ECO:0000313" key="3">
    <source>
        <dbReference type="Proteomes" id="UP001321018"/>
    </source>
</evidence>
<dbReference type="SUPFAM" id="SSF51695">
    <property type="entry name" value="PLC-like phosphodiesterases"/>
    <property type="match status" value="1"/>
</dbReference>
<dbReference type="AlphaFoldDB" id="A0AAP2YVV4"/>